<feature type="transmembrane region" description="Helical" evidence="11">
    <location>
        <begin position="82"/>
        <end position="103"/>
    </location>
</feature>
<dbReference type="Pfam" id="PF01490">
    <property type="entry name" value="Aa_trans"/>
    <property type="match status" value="1"/>
</dbReference>
<dbReference type="Proteomes" id="UP001107558">
    <property type="component" value="Chromosome 2"/>
</dbReference>
<protein>
    <recommendedName>
        <fullName evidence="9">Putative sodium-coupled neutral amino acid transporter 11</fullName>
    </recommendedName>
    <alternativeName>
        <fullName evidence="10">Solute carrier family 38 member 11</fullName>
    </alternativeName>
</protein>
<dbReference type="AlphaFoldDB" id="A0A9J6CCP1"/>
<keyword evidence="4 11" id="KW-0812">Transmembrane</keyword>
<keyword evidence="5" id="KW-0029">Amino-acid transport</keyword>
<dbReference type="InterPro" id="IPR013057">
    <property type="entry name" value="AA_transpt_TM"/>
</dbReference>
<dbReference type="PANTHER" id="PTHR22950">
    <property type="entry name" value="AMINO ACID TRANSPORTER"/>
    <property type="match status" value="1"/>
</dbReference>
<evidence type="ECO:0000256" key="8">
    <source>
        <dbReference type="ARBA" id="ARBA00037101"/>
    </source>
</evidence>
<dbReference type="EMBL" id="JADBJN010000002">
    <property type="protein sequence ID" value="KAG5679398.1"/>
    <property type="molecule type" value="Genomic_DNA"/>
</dbReference>
<evidence type="ECO:0000256" key="11">
    <source>
        <dbReference type="SAM" id="Phobius"/>
    </source>
</evidence>
<keyword evidence="14" id="KW-1185">Reference proteome</keyword>
<evidence type="ECO:0000256" key="6">
    <source>
        <dbReference type="ARBA" id="ARBA00022989"/>
    </source>
</evidence>
<feature type="transmembrane region" description="Helical" evidence="11">
    <location>
        <begin position="168"/>
        <end position="188"/>
    </location>
</feature>
<dbReference type="PANTHER" id="PTHR22950:SF458">
    <property type="entry name" value="SODIUM-COUPLED NEUTRAL AMINO ACID TRANSPORTER 11-RELATED"/>
    <property type="match status" value="1"/>
</dbReference>
<evidence type="ECO:0000256" key="4">
    <source>
        <dbReference type="ARBA" id="ARBA00022692"/>
    </source>
</evidence>
<feature type="transmembrane region" description="Helical" evidence="11">
    <location>
        <begin position="124"/>
        <end position="148"/>
    </location>
</feature>
<feature type="transmembrane region" description="Helical" evidence="11">
    <location>
        <begin position="431"/>
        <end position="455"/>
    </location>
</feature>
<proteinExistence type="inferred from homology"/>
<evidence type="ECO:0000256" key="10">
    <source>
        <dbReference type="ARBA" id="ARBA00041723"/>
    </source>
</evidence>
<feature type="transmembrane region" description="Helical" evidence="11">
    <location>
        <begin position="401"/>
        <end position="419"/>
    </location>
</feature>
<keyword evidence="3" id="KW-0813">Transport</keyword>
<feature type="transmembrane region" description="Helical" evidence="11">
    <location>
        <begin position="280"/>
        <end position="297"/>
    </location>
</feature>
<feature type="transmembrane region" description="Helical" evidence="11">
    <location>
        <begin position="372"/>
        <end position="389"/>
    </location>
</feature>
<feature type="transmembrane region" description="Helical" evidence="11">
    <location>
        <begin position="239"/>
        <end position="260"/>
    </location>
</feature>
<evidence type="ECO:0000256" key="2">
    <source>
        <dbReference type="ARBA" id="ARBA00008066"/>
    </source>
</evidence>
<feature type="transmembrane region" description="Helical" evidence="11">
    <location>
        <begin position="57"/>
        <end position="76"/>
    </location>
</feature>
<dbReference type="OrthoDB" id="28208at2759"/>
<keyword evidence="7 11" id="KW-0472">Membrane</keyword>
<evidence type="ECO:0000256" key="7">
    <source>
        <dbReference type="ARBA" id="ARBA00023136"/>
    </source>
</evidence>
<evidence type="ECO:0000256" key="9">
    <source>
        <dbReference type="ARBA" id="ARBA00040814"/>
    </source>
</evidence>
<evidence type="ECO:0000313" key="14">
    <source>
        <dbReference type="Proteomes" id="UP001107558"/>
    </source>
</evidence>
<organism evidence="13 14">
    <name type="scientific">Polypedilum vanderplanki</name>
    <name type="common">Sleeping chironomid midge</name>
    <dbReference type="NCBI Taxonomy" id="319348"/>
    <lineage>
        <taxon>Eukaryota</taxon>
        <taxon>Metazoa</taxon>
        <taxon>Ecdysozoa</taxon>
        <taxon>Arthropoda</taxon>
        <taxon>Hexapoda</taxon>
        <taxon>Insecta</taxon>
        <taxon>Pterygota</taxon>
        <taxon>Neoptera</taxon>
        <taxon>Endopterygota</taxon>
        <taxon>Diptera</taxon>
        <taxon>Nematocera</taxon>
        <taxon>Chironomoidea</taxon>
        <taxon>Chironomidae</taxon>
        <taxon>Chironominae</taxon>
        <taxon>Polypedilum</taxon>
        <taxon>Polypedilum</taxon>
    </lineage>
</organism>
<keyword evidence="6 11" id="KW-1133">Transmembrane helix</keyword>
<comment type="function">
    <text evidence="8">Putative sodium-dependent amino acid/proton antiporter.</text>
</comment>
<evidence type="ECO:0000256" key="5">
    <source>
        <dbReference type="ARBA" id="ARBA00022970"/>
    </source>
</evidence>
<name>A0A9J6CCP1_POLVA</name>
<comment type="subcellular location">
    <subcellularLocation>
        <location evidence="1">Membrane</location>
        <topology evidence="1">Multi-pass membrane protein</topology>
    </subcellularLocation>
</comment>
<evidence type="ECO:0000256" key="3">
    <source>
        <dbReference type="ARBA" id="ARBA00022448"/>
    </source>
</evidence>
<gene>
    <name evidence="13" type="ORF">PVAND_008966</name>
</gene>
<comment type="caution">
    <text evidence="13">The sequence shown here is derived from an EMBL/GenBank/DDBJ whole genome shotgun (WGS) entry which is preliminary data.</text>
</comment>
<sequence length="497" mass="55089">MNDMKNGSNSIKYNSMQRQNSDDSVDVHAFDDLNSLVKQNEVLDDSNSLSSLSATSFNYINSIVGSGVIGIPYALVRAGFGLGLLLLALVALITDYSLTLMIKTAHLSGRFTYAGVTESAFGHVGYYLLSLLQFMYPFLAMISYNVVVGDTLSKVLVRFFPHLGASMGSVRFFVVFLVTLFVTTPLCLYKNVSRLAKISFISLASVVLILLAIIYKLFNGDYANVPQPKDAYAFVQPDILQSIGIIAFAFFCHHSTFLIYQSMRDSSLEKWEKVTHISIGFAWIVATLFGISGYATFTTLSQGDLLENYCYDDMNLARVLFCVSILLTFPLECFVAREIIRTQIKRFYSHELVEYDKNVDPKEANDDDGNNLIITLFIVFSAFFVSPTSECLGPILELNGLLTAIPLSYILPGLIFIKLDPHSLFSREKLPAIFLVVFGLAVSISGVIVLLPNLFDPERDCSTGIVLGYCKDDDITISINATANPIQPKLPLPKFRT</sequence>
<evidence type="ECO:0000313" key="13">
    <source>
        <dbReference type="EMBL" id="KAG5679398.1"/>
    </source>
</evidence>
<dbReference type="GO" id="GO:0015179">
    <property type="term" value="F:L-amino acid transmembrane transporter activity"/>
    <property type="evidence" value="ECO:0007669"/>
    <property type="project" value="TreeGrafter"/>
</dbReference>
<feature type="transmembrane region" description="Helical" evidence="11">
    <location>
        <begin position="200"/>
        <end position="219"/>
    </location>
</feature>
<comment type="similarity">
    <text evidence="2">Belongs to the amino acid/polyamine transporter 2 family.</text>
</comment>
<reference evidence="13" key="1">
    <citation type="submission" date="2021-03" db="EMBL/GenBank/DDBJ databases">
        <title>Chromosome level genome of the anhydrobiotic midge Polypedilum vanderplanki.</title>
        <authorList>
            <person name="Yoshida Y."/>
            <person name="Kikawada T."/>
            <person name="Gusev O."/>
        </authorList>
    </citation>
    <scope>NUCLEOTIDE SEQUENCE</scope>
    <source>
        <strain evidence="13">NIAS01</strain>
        <tissue evidence="13">Whole body or cell culture</tissue>
    </source>
</reference>
<accession>A0A9J6CCP1</accession>
<evidence type="ECO:0000259" key="12">
    <source>
        <dbReference type="Pfam" id="PF01490"/>
    </source>
</evidence>
<feature type="domain" description="Amino acid transporter transmembrane" evidence="12">
    <location>
        <begin position="51"/>
        <end position="450"/>
    </location>
</feature>
<feature type="transmembrane region" description="Helical" evidence="11">
    <location>
        <begin position="317"/>
        <end position="336"/>
    </location>
</feature>
<evidence type="ECO:0000256" key="1">
    <source>
        <dbReference type="ARBA" id="ARBA00004141"/>
    </source>
</evidence>
<dbReference type="GO" id="GO:0016020">
    <property type="term" value="C:membrane"/>
    <property type="evidence" value="ECO:0007669"/>
    <property type="project" value="UniProtKB-SubCell"/>
</dbReference>